<evidence type="ECO:0000259" key="1">
    <source>
        <dbReference type="Pfam" id="PF01835"/>
    </source>
</evidence>
<evidence type="ECO:0000259" key="2">
    <source>
        <dbReference type="Pfam" id="PF17790"/>
    </source>
</evidence>
<protein>
    <submittedName>
        <fullName evidence="3">Complement C5</fullName>
    </submittedName>
</protein>
<reference evidence="3" key="1">
    <citation type="submission" date="2025-08" db="UniProtKB">
        <authorList>
            <consortium name="Ensembl"/>
        </authorList>
    </citation>
    <scope>IDENTIFICATION</scope>
</reference>
<accession>A0A8C5RBD0</accession>
<reference evidence="3" key="2">
    <citation type="submission" date="2025-09" db="UniProtKB">
        <authorList>
            <consortium name="Ensembl"/>
        </authorList>
    </citation>
    <scope>IDENTIFICATION</scope>
</reference>
<dbReference type="Pfam" id="PF17790">
    <property type="entry name" value="MG1"/>
    <property type="match status" value="1"/>
</dbReference>
<dbReference type="InterPro" id="IPR002890">
    <property type="entry name" value="MG2"/>
</dbReference>
<dbReference type="OrthoDB" id="6359008at2759"/>
<dbReference type="GeneTree" id="ENSGT00940000155670"/>
<feature type="domain" description="Complement C3/4/5 macroglobulin" evidence="2">
    <location>
        <begin position="36"/>
        <end position="135"/>
    </location>
</feature>
<proteinExistence type="predicted"/>
<organism evidence="3 4">
    <name type="scientific">Leptobrachium leishanense</name>
    <name type="common">Leishan spiny toad</name>
    <dbReference type="NCBI Taxonomy" id="445787"/>
    <lineage>
        <taxon>Eukaryota</taxon>
        <taxon>Metazoa</taxon>
        <taxon>Chordata</taxon>
        <taxon>Craniata</taxon>
        <taxon>Vertebrata</taxon>
        <taxon>Euteleostomi</taxon>
        <taxon>Amphibia</taxon>
        <taxon>Batrachia</taxon>
        <taxon>Anura</taxon>
        <taxon>Pelobatoidea</taxon>
        <taxon>Megophryidae</taxon>
        <taxon>Leptobrachium</taxon>
    </lineage>
</organism>
<sequence>MLHHEEKSRNWNPEIKYQSLFFLFYLQLLQTKKKQQWYLVTGPRVWRVGASETVVVQAFRLQEKLDIKISLLSYPDKQTEYASQRVVLSSDNNYQGLIQLLIQPKQLPRKSNTEQFVYLHALSNVFTKEEKVPVTYKNGFLFIQTDKPVYTPDQSVKIRVYSMDEELKPARRTVTLTFEDPEKVKVDLMVEKDVTGIISFPDFKIPANPKYYYYYYYSLFIKRQHIPQRCTISTTNLLFRVIGNSYFRSIRIMFLLVISYFESCLISFL</sequence>
<feature type="domain" description="Macroglobulin" evidence="1">
    <location>
        <begin position="141"/>
        <end position="210"/>
    </location>
</feature>
<name>A0A8C5RBD0_9ANUR</name>
<dbReference type="Proteomes" id="UP000694569">
    <property type="component" value="Unplaced"/>
</dbReference>
<dbReference type="Gene3D" id="2.60.40.1930">
    <property type="match status" value="2"/>
</dbReference>
<dbReference type="GO" id="GO:0004866">
    <property type="term" value="F:endopeptidase inhibitor activity"/>
    <property type="evidence" value="ECO:0007669"/>
    <property type="project" value="InterPro"/>
</dbReference>
<gene>
    <name evidence="3" type="primary">C5</name>
</gene>
<dbReference type="AlphaFoldDB" id="A0A8C5RBD0"/>
<evidence type="ECO:0000313" key="3">
    <source>
        <dbReference type="Ensembl" id="ENSLLEP00000049258.1"/>
    </source>
</evidence>
<dbReference type="InterPro" id="IPR041425">
    <property type="entry name" value="C3/4/5_MG1"/>
</dbReference>
<dbReference type="Ensembl" id="ENSLLET00000051178.1">
    <property type="protein sequence ID" value="ENSLLEP00000049258.1"/>
    <property type="gene ID" value="ENSLLEG00000030980.1"/>
</dbReference>
<dbReference type="Pfam" id="PF01835">
    <property type="entry name" value="MG2"/>
    <property type="match status" value="1"/>
</dbReference>
<evidence type="ECO:0000313" key="4">
    <source>
        <dbReference type="Proteomes" id="UP000694569"/>
    </source>
</evidence>
<dbReference type="PANTHER" id="PTHR11412">
    <property type="entry name" value="MACROGLOBULIN / COMPLEMENT"/>
    <property type="match status" value="1"/>
</dbReference>
<dbReference type="InterPro" id="IPR050473">
    <property type="entry name" value="A2M/Complement_sys"/>
</dbReference>
<keyword evidence="4" id="KW-1185">Reference proteome</keyword>
<dbReference type="PANTHER" id="PTHR11412:SF83">
    <property type="entry name" value="COMPLEMENT C5"/>
    <property type="match status" value="1"/>
</dbReference>